<comment type="similarity">
    <text evidence="1">Belongs to the class-II aminoacyl-tRNA synthetase family.</text>
</comment>
<dbReference type="FunFam" id="3.40.50.800:FF:000001">
    <property type="entry name" value="Threonine--tRNA ligase"/>
    <property type="match status" value="1"/>
</dbReference>
<evidence type="ECO:0000256" key="3">
    <source>
        <dbReference type="ARBA" id="ARBA00022598"/>
    </source>
</evidence>
<reference evidence="13 14" key="1">
    <citation type="journal article" date="2016" name="Nat. Commun.">
        <title>Thousands of microbial genomes shed light on interconnected biogeochemical processes in an aquifer system.</title>
        <authorList>
            <person name="Anantharaman K."/>
            <person name="Brown C.T."/>
            <person name="Hug L.A."/>
            <person name="Sharon I."/>
            <person name="Castelle C.J."/>
            <person name="Probst A.J."/>
            <person name="Thomas B.C."/>
            <person name="Singh A."/>
            <person name="Wilkins M.J."/>
            <person name="Karaoz U."/>
            <person name="Brodie E.L."/>
            <person name="Williams K.H."/>
            <person name="Hubbard S.S."/>
            <person name="Banfield J.F."/>
        </authorList>
    </citation>
    <scope>NUCLEOTIDE SEQUENCE [LARGE SCALE GENOMIC DNA]</scope>
</reference>
<evidence type="ECO:0000256" key="5">
    <source>
        <dbReference type="ARBA" id="ARBA00022741"/>
    </source>
</evidence>
<keyword evidence="5" id="KW-0547">Nucleotide-binding</keyword>
<dbReference type="EMBL" id="MHNY01000054">
    <property type="protein sequence ID" value="OGZ53551.1"/>
    <property type="molecule type" value="Genomic_DNA"/>
</dbReference>
<dbReference type="AlphaFoldDB" id="A0A1G2GUC3"/>
<dbReference type="PROSITE" id="PS50862">
    <property type="entry name" value="AA_TRNA_LIGASE_II"/>
    <property type="match status" value="1"/>
</dbReference>
<dbReference type="GO" id="GO:0006435">
    <property type="term" value="P:threonyl-tRNA aminoacylation"/>
    <property type="evidence" value="ECO:0007669"/>
    <property type="project" value="UniProtKB-UniRule"/>
</dbReference>
<sequence length="422" mass="48547">MKKKPISKKKVTKKVIEAPKELPPNDHRALGQSLDLFSFHEIAPGAPFWHNKGMIIFRELERYARKVNDANGYQEISTPILVKKDVFEKSGHWDFYRDNMFWFTNPRDKKETLVVKPMNCPESTYIYNSTIRSYNDLPLRLAEIGRLNRNELSGTLGGLFRVRQITMDDAHIFVRPDQVEEEVATIIQIIDRFYSSFGFKPRYVLATRPKKALGAKKVWDTAEHALEQALKKQNTAYTVDKGEGAFYGPKIEVHLEDSQGRDWQMGTAQLDLVMLPKQFDLSYIDENGKKQMPWVIHRAVFGSFERFIGILLEHFSGALPFWLAPVQARILTINDKVLDYAKEVEQELKKNGVRVEVDGRNESLGKKIREGEIQKIPYLLIIGEKEKSAHMVNVRERGKGDIGAKRVQDFLLDLPLPPAVNH</sequence>
<evidence type="ECO:0000259" key="12">
    <source>
        <dbReference type="PROSITE" id="PS50862"/>
    </source>
</evidence>
<keyword evidence="4" id="KW-0479">Metal-binding</keyword>
<dbReference type="GO" id="GO:0005737">
    <property type="term" value="C:cytoplasm"/>
    <property type="evidence" value="ECO:0007669"/>
    <property type="project" value="UniProtKB-UniRule"/>
</dbReference>
<keyword evidence="8" id="KW-0648">Protein biosynthesis</keyword>
<dbReference type="Proteomes" id="UP000178186">
    <property type="component" value="Unassembled WGS sequence"/>
</dbReference>
<dbReference type="GO" id="GO:0046872">
    <property type="term" value="F:metal ion binding"/>
    <property type="evidence" value="ECO:0007669"/>
    <property type="project" value="UniProtKB-KW"/>
</dbReference>
<dbReference type="PRINTS" id="PR01047">
    <property type="entry name" value="TRNASYNTHTHR"/>
</dbReference>
<dbReference type="InterPro" id="IPR002320">
    <property type="entry name" value="Thr-tRNA-ligase_IIa"/>
</dbReference>
<protein>
    <recommendedName>
        <fullName evidence="2 11">Threonine--tRNA ligase</fullName>
        <ecNumber evidence="2 11">6.1.1.3</ecNumber>
    </recommendedName>
</protein>
<comment type="catalytic activity">
    <reaction evidence="10">
        <text>tRNA(Thr) + L-threonine + ATP = L-threonyl-tRNA(Thr) + AMP + diphosphate + H(+)</text>
        <dbReference type="Rhea" id="RHEA:24624"/>
        <dbReference type="Rhea" id="RHEA-COMP:9670"/>
        <dbReference type="Rhea" id="RHEA-COMP:9704"/>
        <dbReference type="ChEBI" id="CHEBI:15378"/>
        <dbReference type="ChEBI" id="CHEBI:30616"/>
        <dbReference type="ChEBI" id="CHEBI:33019"/>
        <dbReference type="ChEBI" id="CHEBI:57926"/>
        <dbReference type="ChEBI" id="CHEBI:78442"/>
        <dbReference type="ChEBI" id="CHEBI:78534"/>
        <dbReference type="ChEBI" id="CHEBI:456215"/>
        <dbReference type="EC" id="6.1.1.3"/>
    </reaction>
</comment>
<accession>A0A1G2GUC3</accession>
<feature type="domain" description="Aminoacyl-transfer RNA synthetases class-II family profile" evidence="12">
    <location>
        <begin position="49"/>
        <end position="320"/>
    </location>
</feature>
<comment type="caution">
    <text evidence="13">The sequence shown here is derived from an EMBL/GenBank/DDBJ whole genome shotgun (WGS) entry which is preliminary data.</text>
</comment>
<keyword evidence="3 13" id="KW-0436">Ligase</keyword>
<gene>
    <name evidence="13" type="ORF">A3H64_02810</name>
</gene>
<organism evidence="13 14">
    <name type="scientific">Candidatus Ryanbacteria bacterium RIFCSPLOWO2_02_FULL_45_11c</name>
    <dbReference type="NCBI Taxonomy" id="1802128"/>
    <lineage>
        <taxon>Bacteria</taxon>
        <taxon>Candidatus Ryaniibacteriota</taxon>
    </lineage>
</organism>
<evidence type="ECO:0000256" key="8">
    <source>
        <dbReference type="ARBA" id="ARBA00022917"/>
    </source>
</evidence>
<evidence type="ECO:0000313" key="14">
    <source>
        <dbReference type="Proteomes" id="UP000178186"/>
    </source>
</evidence>
<dbReference type="PANTHER" id="PTHR11451">
    <property type="entry name" value="THREONINE-TRNA LIGASE"/>
    <property type="match status" value="1"/>
</dbReference>
<name>A0A1G2GUC3_9BACT</name>
<evidence type="ECO:0000256" key="9">
    <source>
        <dbReference type="ARBA" id="ARBA00023146"/>
    </source>
</evidence>
<dbReference type="PANTHER" id="PTHR11451:SF44">
    <property type="entry name" value="THREONINE--TRNA LIGASE, CHLOROPLASTIC_MITOCHONDRIAL 2"/>
    <property type="match status" value="1"/>
</dbReference>
<dbReference type="SUPFAM" id="SSF55681">
    <property type="entry name" value="Class II aaRS and biotin synthetases"/>
    <property type="match status" value="1"/>
</dbReference>
<dbReference type="InterPro" id="IPR002314">
    <property type="entry name" value="aa-tRNA-synt_IIb"/>
</dbReference>
<dbReference type="SUPFAM" id="SSF52954">
    <property type="entry name" value="Class II aaRS ABD-related"/>
    <property type="match status" value="1"/>
</dbReference>
<dbReference type="InterPro" id="IPR036621">
    <property type="entry name" value="Anticodon-bd_dom_sf"/>
</dbReference>
<keyword evidence="6" id="KW-0862">Zinc</keyword>
<dbReference type="GO" id="GO:0004829">
    <property type="term" value="F:threonine-tRNA ligase activity"/>
    <property type="evidence" value="ECO:0007669"/>
    <property type="project" value="UniProtKB-UniRule"/>
</dbReference>
<dbReference type="STRING" id="1802128.A3H64_02810"/>
<dbReference type="InterPro" id="IPR033728">
    <property type="entry name" value="ThrRS_core"/>
</dbReference>
<evidence type="ECO:0000313" key="13">
    <source>
        <dbReference type="EMBL" id="OGZ53551.1"/>
    </source>
</evidence>
<dbReference type="InterPro" id="IPR004154">
    <property type="entry name" value="Anticodon-bd"/>
</dbReference>
<evidence type="ECO:0000256" key="7">
    <source>
        <dbReference type="ARBA" id="ARBA00022840"/>
    </source>
</evidence>
<dbReference type="InterPro" id="IPR045864">
    <property type="entry name" value="aa-tRNA-synth_II/BPL/LPL"/>
</dbReference>
<dbReference type="Pfam" id="PF03129">
    <property type="entry name" value="HGTP_anticodon"/>
    <property type="match status" value="1"/>
</dbReference>
<evidence type="ECO:0000256" key="11">
    <source>
        <dbReference type="NCBIfam" id="TIGR00418"/>
    </source>
</evidence>
<dbReference type="FunFam" id="3.30.930.10:FF:000002">
    <property type="entry name" value="Threonine--tRNA ligase"/>
    <property type="match status" value="1"/>
</dbReference>
<keyword evidence="7" id="KW-0067">ATP-binding</keyword>
<keyword evidence="9" id="KW-0030">Aminoacyl-tRNA synthetase</keyword>
<evidence type="ECO:0000256" key="4">
    <source>
        <dbReference type="ARBA" id="ARBA00022723"/>
    </source>
</evidence>
<dbReference type="InterPro" id="IPR047246">
    <property type="entry name" value="ThrRS_anticodon"/>
</dbReference>
<proteinExistence type="inferred from homology"/>
<dbReference type="Gene3D" id="3.40.50.800">
    <property type="entry name" value="Anticodon-binding domain"/>
    <property type="match status" value="1"/>
</dbReference>
<dbReference type="Gene3D" id="3.30.930.10">
    <property type="entry name" value="Bira Bifunctional Protein, Domain 2"/>
    <property type="match status" value="1"/>
</dbReference>
<dbReference type="InterPro" id="IPR006195">
    <property type="entry name" value="aa-tRNA-synth_II"/>
</dbReference>
<evidence type="ECO:0000256" key="10">
    <source>
        <dbReference type="ARBA" id="ARBA00049515"/>
    </source>
</evidence>
<dbReference type="NCBIfam" id="TIGR00418">
    <property type="entry name" value="thrS"/>
    <property type="match status" value="1"/>
</dbReference>
<dbReference type="GO" id="GO:0005524">
    <property type="term" value="F:ATP binding"/>
    <property type="evidence" value="ECO:0007669"/>
    <property type="project" value="UniProtKB-KW"/>
</dbReference>
<dbReference type="CDD" id="cd00860">
    <property type="entry name" value="ThrRS_anticodon"/>
    <property type="match status" value="1"/>
</dbReference>
<dbReference type="Pfam" id="PF00587">
    <property type="entry name" value="tRNA-synt_2b"/>
    <property type="match status" value="1"/>
</dbReference>
<evidence type="ECO:0000256" key="1">
    <source>
        <dbReference type="ARBA" id="ARBA00008226"/>
    </source>
</evidence>
<dbReference type="CDD" id="cd00771">
    <property type="entry name" value="ThrRS_core"/>
    <property type="match status" value="1"/>
</dbReference>
<dbReference type="EC" id="6.1.1.3" evidence="2 11"/>
<evidence type="ECO:0000256" key="2">
    <source>
        <dbReference type="ARBA" id="ARBA00013163"/>
    </source>
</evidence>
<evidence type="ECO:0000256" key="6">
    <source>
        <dbReference type="ARBA" id="ARBA00022833"/>
    </source>
</evidence>